<feature type="non-terminal residue" evidence="1">
    <location>
        <position position="1"/>
    </location>
</feature>
<sequence>IEGVNFRYIDSSGDERYFETSAYFEDGFTYDFPFFFSP</sequence>
<evidence type="ECO:0000313" key="1">
    <source>
        <dbReference type="EMBL" id="GAI71073.1"/>
    </source>
</evidence>
<reference evidence="1" key="1">
    <citation type="journal article" date="2014" name="Front. Microbiol.">
        <title>High frequency of phylogenetically diverse reductive dehalogenase-homologous genes in deep subseafloor sedimentary metagenomes.</title>
        <authorList>
            <person name="Kawai M."/>
            <person name="Futagami T."/>
            <person name="Toyoda A."/>
            <person name="Takaki Y."/>
            <person name="Nishi S."/>
            <person name="Hori S."/>
            <person name="Arai W."/>
            <person name="Tsubouchi T."/>
            <person name="Morono Y."/>
            <person name="Uchiyama I."/>
            <person name="Ito T."/>
            <person name="Fujiyama A."/>
            <person name="Inagaki F."/>
            <person name="Takami H."/>
        </authorList>
    </citation>
    <scope>NUCLEOTIDE SEQUENCE</scope>
    <source>
        <strain evidence="1">Expedition CK06-06</strain>
    </source>
</reference>
<comment type="caution">
    <text evidence="1">The sequence shown here is derived from an EMBL/GenBank/DDBJ whole genome shotgun (WGS) entry which is preliminary data.</text>
</comment>
<name>X1QS58_9ZZZZ</name>
<dbReference type="EMBL" id="BARV01045725">
    <property type="protein sequence ID" value="GAI71073.1"/>
    <property type="molecule type" value="Genomic_DNA"/>
</dbReference>
<accession>X1QS58</accession>
<dbReference type="AlphaFoldDB" id="X1QS58"/>
<proteinExistence type="predicted"/>
<organism evidence="1">
    <name type="scientific">marine sediment metagenome</name>
    <dbReference type="NCBI Taxonomy" id="412755"/>
    <lineage>
        <taxon>unclassified sequences</taxon>
        <taxon>metagenomes</taxon>
        <taxon>ecological metagenomes</taxon>
    </lineage>
</organism>
<gene>
    <name evidence="1" type="ORF">S06H3_66770</name>
</gene>
<protein>
    <submittedName>
        <fullName evidence="1">Uncharacterized protein</fullName>
    </submittedName>
</protein>